<protein>
    <submittedName>
        <fullName evidence="2">DUF4261 domain-containing protein</fullName>
    </submittedName>
</protein>
<dbReference type="EMBL" id="DVHF01000144">
    <property type="protein sequence ID" value="HIR58207.1"/>
    <property type="molecule type" value="Genomic_DNA"/>
</dbReference>
<dbReference type="Pfam" id="PF14080">
    <property type="entry name" value="DUF4261"/>
    <property type="match status" value="1"/>
</dbReference>
<dbReference type="AlphaFoldDB" id="A0A9D1J276"/>
<evidence type="ECO:0000313" key="2">
    <source>
        <dbReference type="EMBL" id="HIR58207.1"/>
    </source>
</evidence>
<accession>A0A9D1J276</accession>
<reference evidence="2" key="2">
    <citation type="journal article" date="2021" name="PeerJ">
        <title>Extensive microbial diversity within the chicken gut microbiome revealed by metagenomics and culture.</title>
        <authorList>
            <person name="Gilroy R."/>
            <person name="Ravi A."/>
            <person name="Getino M."/>
            <person name="Pursley I."/>
            <person name="Horton D.L."/>
            <person name="Alikhan N.F."/>
            <person name="Baker D."/>
            <person name="Gharbi K."/>
            <person name="Hall N."/>
            <person name="Watson M."/>
            <person name="Adriaenssens E.M."/>
            <person name="Foster-Nyarko E."/>
            <person name="Jarju S."/>
            <person name="Secka A."/>
            <person name="Antonio M."/>
            <person name="Oren A."/>
            <person name="Chaudhuri R.R."/>
            <person name="La Ragione R."/>
            <person name="Hildebrand F."/>
            <person name="Pallen M.J."/>
        </authorList>
    </citation>
    <scope>NUCLEOTIDE SEQUENCE</scope>
    <source>
        <strain evidence="2">ChiSjej1B19-7085</strain>
    </source>
</reference>
<gene>
    <name evidence="2" type="ORF">IAA54_11135</name>
</gene>
<evidence type="ECO:0000313" key="3">
    <source>
        <dbReference type="Proteomes" id="UP000886785"/>
    </source>
</evidence>
<name>A0A9D1J276_9FIRM</name>
<comment type="caution">
    <text evidence="2">The sequence shown here is derived from an EMBL/GenBank/DDBJ whole genome shotgun (WGS) entry which is preliminary data.</text>
</comment>
<evidence type="ECO:0000259" key="1">
    <source>
        <dbReference type="Pfam" id="PF14080"/>
    </source>
</evidence>
<organism evidence="2 3">
    <name type="scientific">Candidatus Gallacutalibacter pullicola</name>
    <dbReference type="NCBI Taxonomy" id="2840830"/>
    <lineage>
        <taxon>Bacteria</taxon>
        <taxon>Bacillati</taxon>
        <taxon>Bacillota</taxon>
        <taxon>Clostridia</taxon>
        <taxon>Eubacteriales</taxon>
        <taxon>Candidatus Gallacutalibacter</taxon>
    </lineage>
</organism>
<dbReference type="InterPro" id="IPR025357">
    <property type="entry name" value="DUF4261"/>
</dbReference>
<feature type="domain" description="DUF4261" evidence="1">
    <location>
        <begin position="199"/>
        <end position="279"/>
    </location>
</feature>
<reference evidence="2" key="1">
    <citation type="submission" date="2020-10" db="EMBL/GenBank/DDBJ databases">
        <authorList>
            <person name="Gilroy R."/>
        </authorList>
    </citation>
    <scope>NUCLEOTIDE SEQUENCE</scope>
    <source>
        <strain evidence="2">ChiSjej1B19-7085</strain>
    </source>
</reference>
<dbReference type="Proteomes" id="UP000886785">
    <property type="component" value="Unassembled WGS sequence"/>
</dbReference>
<proteinExistence type="predicted"/>
<sequence>MSEVFQQDLSDEERPGGPFLMQLLFREAVPFPGQEEMSAVLARHCGEVECFCFDGKMAGFAALDHIVEFKDGAAPVQLLILSCTDFNGPSIDSFVRGQMWDCREDRDRILEECRYQVAAVDMLAAGLPPQERANLDMDFMEALAELYPSCEAFYFQNCGKLFRAQDVRNHSFTGLSRFIQFGVNARFFNIEGTEDMLVDTVGMQTLFLPDLQYHFRDMDPNWVVNHAYNLADYLLQNDCPIDSGDTVDGIINGRITPDIQWRCQYEASLVQPPRGVLDVRMGSYAAGTYEEDSRQCP</sequence>